<proteinExistence type="predicted"/>
<keyword evidence="3" id="KW-1185">Reference proteome</keyword>
<keyword evidence="1" id="KW-0472">Membrane</keyword>
<dbReference type="EnsemblMetazoa" id="GPAI042074-RA">
    <property type="protein sequence ID" value="GPAI042074-PA"/>
    <property type="gene ID" value="GPAI042074"/>
</dbReference>
<feature type="transmembrane region" description="Helical" evidence="1">
    <location>
        <begin position="202"/>
        <end position="223"/>
    </location>
</feature>
<evidence type="ECO:0000256" key="1">
    <source>
        <dbReference type="SAM" id="Phobius"/>
    </source>
</evidence>
<accession>A0A1B0ADF1</accession>
<dbReference type="AlphaFoldDB" id="A0A1B0ADF1"/>
<keyword evidence="1" id="KW-1133">Transmembrane helix</keyword>
<keyword evidence="1" id="KW-0812">Transmembrane</keyword>
<dbReference type="VEuPathDB" id="VectorBase:GPAI042074"/>
<name>A0A1B0ADF1_GLOPL</name>
<organism evidence="2 3">
    <name type="scientific">Glossina pallidipes</name>
    <name type="common">Tsetse fly</name>
    <dbReference type="NCBI Taxonomy" id="7398"/>
    <lineage>
        <taxon>Eukaryota</taxon>
        <taxon>Metazoa</taxon>
        <taxon>Ecdysozoa</taxon>
        <taxon>Arthropoda</taxon>
        <taxon>Hexapoda</taxon>
        <taxon>Insecta</taxon>
        <taxon>Pterygota</taxon>
        <taxon>Neoptera</taxon>
        <taxon>Endopterygota</taxon>
        <taxon>Diptera</taxon>
        <taxon>Brachycera</taxon>
        <taxon>Muscomorpha</taxon>
        <taxon>Hippoboscoidea</taxon>
        <taxon>Glossinidae</taxon>
        <taxon>Glossina</taxon>
    </lineage>
</organism>
<reference evidence="2" key="2">
    <citation type="submission" date="2020-05" db="UniProtKB">
        <authorList>
            <consortium name="EnsemblMetazoa"/>
        </authorList>
    </citation>
    <scope>IDENTIFICATION</scope>
    <source>
        <strain evidence="2">IAEA</strain>
    </source>
</reference>
<feature type="transmembrane region" description="Helical" evidence="1">
    <location>
        <begin position="48"/>
        <end position="66"/>
    </location>
</feature>
<protein>
    <submittedName>
        <fullName evidence="2">Uncharacterized protein</fullName>
    </submittedName>
</protein>
<feature type="transmembrane region" description="Helical" evidence="1">
    <location>
        <begin position="171"/>
        <end position="190"/>
    </location>
</feature>
<reference evidence="3" key="1">
    <citation type="submission" date="2014-03" db="EMBL/GenBank/DDBJ databases">
        <authorList>
            <person name="Aksoy S."/>
            <person name="Warren W."/>
            <person name="Wilson R.K."/>
        </authorList>
    </citation>
    <scope>NUCLEOTIDE SEQUENCE [LARGE SCALE GENOMIC DNA]</scope>
    <source>
        <strain evidence="3">IAEA</strain>
    </source>
</reference>
<evidence type="ECO:0000313" key="2">
    <source>
        <dbReference type="EnsemblMetazoa" id="GPAI042074-PA"/>
    </source>
</evidence>
<dbReference type="Proteomes" id="UP000092445">
    <property type="component" value="Unassembled WGS sequence"/>
</dbReference>
<sequence length="240" mass="26930">MPYHIMELLLKSYEAIIKLIVSLRMTDIEFSLFFCFNNDAALKLHGSFIYNLGTFAAMYVNPFLSIELKAFTLRLRFVPPDKLVVLRPCFEVDRFFNAGGCGVFGVGFSVGCHNYLIVVIDLCSVELLLARHVRPKGHFSSPSVTSAEVFLSTAANWLYIAATTSPAKKDLLIWTIILVVFFLSTTSACNSRINFNFREPNFRLRVLSLDSVLGCILVVPVGITSSSVSSDRFLRSCRRM</sequence>
<evidence type="ECO:0000313" key="3">
    <source>
        <dbReference type="Proteomes" id="UP000092445"/>
    </source>
</evidence>